<gene>
    <name evidence="3" type="ORF">MMF94_20775</name>
</gene>
<evidence type="ECO:0000256" key="1">
    <source>
        <dbReference type="SAM" id="MobiDB-lite"/>
    </source>
</evidence>
<feature type="compositionally biased region" description="Low complexity" evidence="1">
    <location>
        <begin position="125"/>
        <end position="136"/>
    </location>
</feature>
<evidence type="ECO:0000313" key="3">
    <source>
        <dbReference type="EMBL" id="MCH6168130.1"/>
    </source>
</evidence>
<proteinExistence type="predicted"/>
<keyword evidence="2" id="KW-0732">Signal</keyword>
<feature type="region of interest" description="Disordered" evidence="1">
    <location>
        <begin position="38"/>
        <end position="68"/>
    </location>
</feature>
<feature type="compositionally biased region" description="Basic and acidic residues" evidence="1">
    <location>
        <begin position="137"/>
        <end position="163"/>
    </location>
</feature>
<sequence length="229" mass="23347">MRSTIRILLAAAVGAAVVASGGAVFTLATPSPTPAAATQAVAAPKPSPRAAAAPAAAAEAPAPAVAAPAPVAAPVVEAVEQRASAATERVNRSVKRQQQDVVLRKPAVRSEADAPSRRAEPAPQRPTAKASAPAKPRAAESESAERKKPERSTAARKPSLDDARRVEERLRKIVVIPRTDDDERRTVGRLIDGITRPVLGTCERLPVVGGLACGGGGLLTGVTRSGGIG</sequence>
<evidence type="ECO:0000313" key="4">
    <source>
        <dbReference type="Proteomes" id="UP001299970"/>
    </source>
</evidence>
<dbReference type="EMBL" id="JAKXMK010000017">
    <property type="protein sequence ID" value="MCH6168130.1"/>
    <property type="molecule type" value="Genomic_DNA"/>
</dbReference>
<feature type="signal peptide" evidence="2">
    <location>
        <begin position="1"/>
        <end position="18"/>
    </location>
</feature>
<accession>A0ABS9THV0</accession>
<protein>
    <submittedName>
        <fullName evidence="3">Uncharacterized protein</fullName>
    </submittedName>
</protein>
<organism evidence="3 4">
    <name type="scientific">Pseudonocardia alaniniphila</name>
    <dbReference type="NCBI Taxonomy" id="75291"/>
    <lineage>
        <taxon>Bacteria</taxon>
        <taxon>Bacillati</taxon>
        <taxon>Actinomycetota</taxon>
        <taxon>Actinomycetes</taxon>
        <taxon>Pseudonocardiales</taxon>
        <taxon>Pseudonocardiaceae</taxon>
        <taxon>Pseudonocardia</taxon>
    </lineage>
</organism>
<keyword evidence="4" id="KW-1185">Reference proteome</keyword>
<reference evidence="3 4" key="1">
    <citation type="submission" date="2022-03" db="EMBL/GenBank/DDBJ databases">
        <title>Pseudonocardia alaer sp. nov., a novel actinomycete isolated from reed forest soil.</title>
        <authorList>
            <person name="Wang L."/>
        </authorList>
    </citation>
    <scope>NUCLEOTIDE SEQUENCE [LARGE SCALE GENOMIC DNA]</scope>
    <source>
        <strain evidence="3 4">Y-16303</strain>
    </source>
</reference>
<feature type="chain" id="PRO_5046427463" evidence="2">
    <location>
        <begin position="19"/>
        <end position="229"/>
    </location>
</feature>
<name>A0ABS9THV0_9PSEU</name>
<feature type="compositionally biased region" description="Basic and acidic residues" evidence="1">
    <location>
        <begin position="108"/>
        <end position="120"/>
    </location>
</feature>
<feature type="region of interest" description="Disordered" evidence="1">
    <location>
        <begin position="86"/>
        <end position="163"/>
    </location>
</feature>
<dbReference type="Proteomes" id="UP001299970">
    <property type="component" value="Unassembled WGS sequence"/>
</dbReference>
<dbReference type="RefSeq" id="WP_241038773.1">
    <property type="nucleotide sequence ID" value="NZ_BAAAJF010000001.1"/>
</dbReference>
<comment type="caution">
    <text evidence="3">The sequence shown here is derived from an EMBL/GenBank/DDBJ whole genome shotgun (WGS) entry which is preliminary data.</text>
</comment>
<evidence type="ECO:0000256" key="2">
    <source>
        <dbReference type="SAM" id="SignalP"/>
    </source>
</evidence>